<sequence>MSIRLSLLCLALLAASGGVSHAQTRLLIHLDRPQQQIVVMGADMERSAAALQTAKNKDEIIRWLFDGTEGVDYLRVSFNKHQEPERDNKKMEIYDKQIASMKQIKAVRPGIRFWATPKTDFDGYGNENNLPDWIYRGGGYNGGKYDPDQLETGLYAKFLLDYLELMHRNGVSIFCLSPSKEWSQVISPEKTSQVIRYLKNACRAHQVPMPIIVGPASWSVTGGIRDLKQIQKLGDGSLYAGFCTHKYNNSGSEENVRKFVQLAASMGKRAFNDEAGMGAAGRTSGVEPDFGRSISSFFNRAGDYRAGLAGEIFFENWSRGINSETRSIYFKRGGVGKRMRAHWLFLEFAATTMNGWYVPSLFGTPQENLETMVFWKGEQLTLWLMNQNETQPETIDIRLSGGRLSDAKAEIVTWSKDSQNIRGDRVEAKAASATQLIFESKPSSINVIRLHLTRKSR</sequence>
<feature type="signal peptide" evidence="1">
    <location>
        <begin position="1"/>
        <end position="22"/>
    </location>
</feature>
<evidence type="ECO:0000313" key="2">
    <source>
        <dbReference type="EMBL" id="MCM2373870.1"/>
    </source>
</evidence>
<gene>
    <name evidence="2" type="ORF">NB063_24915</name>
</gene>
<protein>
    <submittedName>
        <fullName evidence="2">Uncharacterized protein</fullName>
    </submittedName>
</protein>
<comment type="caution">
    <text evidence="2">The sequence shown here is derived from an EMBL/GenBank/DDBJ whole genome shotgun (WGS) entry which is preliminary data.</text>
</comment>
<keyword evidence="1" id="KW-0732">Signal</keyword>
<dbReference type="Proteomes" id="UP001202961">
    <property type="component" value="Unassembled WGS sequence"/>
</dbReference>
<keyword evidence="3" id="KW-1185">Reference proteome</keyword>
<evidence type="ECO:0000313" key="3">
    <source>
        <dbReference type="Proteomes" id="UP001202961"/>
    </source>
</evidence>
<dbReference type="Gene3D" id="3.20.20.80">
    <property type="entry name" value="Glycosidases"/>
    <property type="match status" value="1"/>
</dbReference>
<organism evidence="2 3">
    <name type="scientific">Aporhodopirellula aestuarii</name>
    <dbReference type="NCBI Taxonomy" id="2950107"/>
    <lineage>
        <taxon>Bacteria</taxon>
        <taxon>Pseudomonadati</taxon>
        <taxon>Planctomycetota</taxon>
        <taxon>Planctomycetia</taxon>
        <taxon>Pirellulales</taxon>
        <taxon>Pirellulaceae</taxon>
        <taxon>Aporhodopirellula</taxon>
    </lineage>
</organism>
<proteinExistence type="predicted"/>
<feature type="chain" id="PRO_5046073995" evidence="1">
    <location>
        <begin position="23"/>
        <end position="457"/>
    </location>
</feature>
<reference evidence="2 3" key="1">
    <citation type="journal article" date="2022" name="Syst. Appl. Microbiol.">
        <title>Rhodopirellula aestuarii sp. nov., a novel member of the genus Rhodopirellula isolated from brackish sediments collected in the Tagus River estuary, Portugal.</title>
        <authorList>
            <person name="Vitorino I.R."/>
            <person name="Klimek D."/>
            <person name="Calusinska M."/>
            <person name="Lobo-da-Cunha A."/>
            <person name="Vasconcelos V."/>
            <person name="Lage O.M."/>
        </authorList>
    </citation>
    <scope>NUCLEOTIDE SEQUENCE [LARGE SCALE GENOMIC DNA]</scope>
    <source>
        <strain evidence="2 3">ICT_H3.1</strain>
    </source>
</reference>
<dbReference type="EMBL" id="JAMQBK010000070">
    <property type="protein sequence ID" value="MCM2373870.1"/>
    <property type="molecule type" value="Genomic_DNA"/>
</dbReference>
<accession>A0ABT0UBJ0</accession>
<evidence type="ECO:0000256" key="1">
    <source>
        <dbReference type="SAM" id="SignalP"/>
    </source>
</evidence>
<dbReference type="RefSeq" id="WP_250931747.1">
    <property type="nucleotide sequence ID" value="NZ_JAMQBK010000070.1"/>
</dbReference>
<name>A0ABT0UBJ0_9BACT</name>
<dbReference type="InterPro" id="IPR017853">
    <property type="entry name" value="GH"/>
</dbReference>
<dbReference type="SUPFAM" id="SSF51445">
    <property type="entry name" value="(Trans)glycosidases"/>
    <property type="match status" value="1"/>
</dbReference>